<feature type="transmembrane region" description="Helical" evidence="1">
    <location>
        <begin position="166"/>
        <end position="186"/>
    </location>
</feature>
<name>A0A974Y021_9GAMM</name>
<dbReference type="KEGG" id="lsf:I8J32_014780"/>
<feature type="transmembrane region" description="Helical" evidence="1">
    <location>
        <begin position="30"/>
        <end position="50"/>
    </location>
</feature>
<keyword evidence="3" id="KW-1185">Reference proteome</keyword>
<dbReference type="Proteomes" id="UP000639274">
    <property type="component" value="Chromosome"/>
</dbReference>
<dbReference type="EMBL" id="CP071518">
    <property type="protein sequence ID" value="QSX77970.1"/>
    <property type="molecule type" value="Genomic_DNA"/>
</dbReference>
<protein>
    <recommendedName>
        <fullName evidence="4">Peptidase M50 domain-containing protein</fullName>
    </recommendedName>
</protein>
<evidence type="ECO:0008006" key="4">
    <source>
        <dbReference type="Google" id="ProtNLM"/>
    </source>
</evidence>
<accession>A0A974Y021</accession>
<dbReference type="AlphaFoldDB" id="A0A974Y021"/>
<proteinExistence type="predicted"/>
<sequence>MQDAATPPPSDFAWNPPPAAQLACKVLQGVLNWLAIVASVACCCVAVAFWREDLGFLGIFLCVALWVLAVAVHEGGHVLGARASGMTVFHASVGRLEFKAQRRGWRVRWNRKKPQLAGLVVAFPDPRVPMRAPCMLMTVAGPAANALVGGLCALLAAALWERGGSACWLLLSFASINLPLALTNLLPTQKHAASDGLMLLRWLRARDEAAPELVFARLNGLSAVGTTADQLPPDQVALLETQPAPMPLVHLWFVLKADQNRLDWHRAAALHDVLEERVAAMPVEQQAGLEAFIAQLRCEIRFSRAMAGIPNDAELEHGLDADADWHYPTLRLRCRALTAARAGDAALARQLLEQTRASARQSVDLAMEKSEHRLCEAVLAA</sequence>
<dbReference type="RefSeq" id="WP_200615865.1">
    <property type="nucleotide sequence ID" value="NZ_CP071518.1"/>
</dbReference>
<gene>
    <name evidence="2" type="ORF">I8J32_014780</name>
</gene>
<feature type="transmembrane region" description="Helical" evidence="1">
    <location>
        <begin position="56"/>
        <end position="72"/>
    </location>
</feature>
<organism evidence="2 3">
    <name type="scientific">Agrilutibacter solisilvae</name>
    <dbReference type="NCBI Taxonomy" id="2763317"/>
    <lineage>
        <taxon>Bacteria</taxon>
        <taxon>Pseudomonadati</taxon>
        <taxon>Pseudomonadota</taxon>
        <taxon>Gammaproteobacteria</taxon>
        <taxon>Lysobacterales</taxon>
        <taxon>Lysobacteraceae</taxon>
        <taxon>Agrilutibacter</taxon>
    </lineage>
</organism>
<keyword evidence="1" id="KW-0472">Membrane</keyword>
<keyword evidence="1" id="KW-1133">Transmembrane helix</keyword>
<keyword evidence="1" id="KW-0812">Transmembrane</keyword>
<evidence type="ECO:0000313" key="2">
    <source>
        <dbReference type="EMBL" id="QSX77970.1"/>
    </source>
</evidence>
<evidence type="ECO:0000256" key="1">
    <source>
        <dbReference type="SAM" id="Phobius"/>
    </source>
</evidence>
<evidence type="ECO:0000313" key="3">
    <source>
        <dbReference type="Proteomes" id="UP000639274"/>
    </source>
</evidence>
<feature type="transmembrane region" description="Helical" evidence="1">
    <location>
        <begin position="136"/>
        <end position="160"/>
    </location>
</feature>
<reference evidence="2 3" key="1">
    <citation type="submission" date="2021-03" db="EMBL/GenBank/DDBJ databases">
        <title>Lysobacter sp. nov. isolated from soil of gangwondo yeongwol, south Korea.</title>
        <authorList>
            <person name="Kim K.R."/>
            <person name="Kim K.H."/>
            <person name="Jeon C.O."/>
        </authorList>
    </citation>
    <scope>NUCLEOTIDE SEQUENCE [LARGE SCALE GENOMIC DNA]</scope>
    <source>
        <strain evidence="2 3">R19</strain>
    </source>
</reference>